<gene>
    <name evidence="2" type="ORF">P5673_009952</name>
</gene>
<evidence type="ECO:0000256" key="1">
    <source>
        <dbReference type="SAM" id="MobiDB-lite"/>
    </source>
</evidence>
<protein>
    <submittedName>
        <fullName evidence="2">Uncharacterized protein</fullName>
    </submittedName>
</protein>
<organism evidence="2 3">
    <name type="scientific">Acropora cervicornis</name>
    <name type="common">Staghorn coral</name>
    <dbReference type="NCBI Taxonomy" id="6130"/>
    <lineage>
        <taxon>Eukaryota</taxon>
        <taxon>Metazoa</taxon>
        <taxon>Cnidaria</taxon>
        <taxon>Anthozoa</taxon>
        <taxon>Hexacorallia</taxon>
        <taxon>Scleractinia</taxon>
        <taxon>Astrocoeniina</taxon>
        <taxon>Acroporidae</taxon>
        <taxon>Acropora</taxon>
    </lineage>
</organism>
<comment type="caution">
    <text evidence="2">The sequence shown here is derived from an EMBL/GenBank/DDBJ whole genome shotgun (WGS) entry which is preliminary data.</text>
</comment>
<evidence type="ECO:0000313" key="3">
    <source>
        <dbReference type="Proteomes" id="UP001249851"/>
    </source>
</evidence>
<reference evidence="2" key="2">
    <citation type="journal article" date="2023" name="Science">
        <title>Genomic signatures of disease resistance in endangered staghorn corals.</title>
        <authorList>
            <person name="Vollmer S.V."/>
            <person name="Selwyn J.D."/>
            <person name="Despard B.A."/>
            <person name="Roesel C.L."/>
        </authorList>
    </citation>
    <scope>NUCLEOTIDE SEQUENCE</scope>
    <source>
        <strain evidence="2">K2</strain>
    </source>
</reference>
<keyword evidence="3" id="KW-1185">Reference proteome</keyword>
<accession>A0AAD9QSS2</accession>
<dbReference type="AlphaFoldDB" id="A0AAD9QSS2"/>
<sequence>MRQKNYPRLKICRFAPVNLAVKILKHFNVQFGGNWHFTLDSMPETKAENSDGETLFFKQTAKLARLGLEVLTWESERGSKTRRGNEIQKSLSGRNEQRRQLARSTWPSIIGKDQATTFGT</sequence>
<feature type="compositionally biased region" description="Basic and acidic residues" evidence="1">
    <location>
        <begin position="77"/>
        <end position="86"/>
    </location>
</feature>
<proteinExistence type="predicted"/>
<dbReference type="Proteomes" id="UP001249851">
    <property type="component" value="Unassembled WGS sequence"/>
</dbReference>
<dbReference type="EMBL" id="JARQWQ010000017">
    <property type="protein sequence ID" value="KAK2566436.1"/>
    <property type="molecule type" value="Genomic_DNA"/>
</dbReference>
<name>A0AAD9QSS2_ACRCE</name>
<evidence type="ECO:0000313" key="2">
    <source>
        <dbReference type="EMBL" id="KAK2566436.1"/>
    </source>
</evidence>
<feature type="region of interest" description="Disordered" evidence="1">
    <location>
        <begin position="77"/>
        <end position="105"/>
    </location>
</feature>
<reference evidence="2" key="1">
    <citation type="journal article" date="2023" name="G3 (Bethesda)">
        <title>Whole genome assembly and annotation of the endangered Caribbean coral Acropora cervicornis.</title>
        <authorList>
            <person name="Selwyn J.D."/>
            <person name="Vollmer S.V."/>
        </authorList>
    </citation>
    <scope>NUCLEOTIDE SEQUENCE</scope>
    <source>
        <strain evidence="2">K2</strain>
    </source>
</reference>